<keyword evidence="3" id="KW-0804">Transcription</keyword>
<organism evidence="5 6">
    <name type="scientific">Listeria grayi FSL F6-1183</name>
    <dbReference type="NCBI Taxonomy" id="1265827"/>
    <lineage>
        <taxon>Bacteria</taxon>
        <taxon>Bacillati</taxon>
        <taxon>Bacillota</taxon>
        <taxon>Bacilli</taxon>
        <taxon>Bacillales</taxon>
        <taxon>Listeriaceae</taxon>
        <taxon>Listeria</taxon>
    </lineage>
</organism>
<dbReference type="RefSeq" id="WP_036103543.1">
    <property type="nucleotide sequence ID" value="NZ_AODG01000003.1"/>
</dbReference>
<keyword evidence="2" id="KW-0238">DNA-binding</keyword>
<dbReference type="PROSITE" id="PS01124">
    <property type="entry name" value="HTH_ARAC_FAMILY_2"/>
    <property type="match status" value="1"/>
</dbReference>
<feature type="domain" description="HTH araC/xylS-type" evidence="4">
    <location>
        <begin position="273"/>
        <end position="371"/>
    </location>
</feature>
<accession>A0A829R9B1</accession>
<dbReference type="Proteomes" id="UP000019251">
    <property type="component" value="Unassembled WGS sequence"/>
</dbReference>
<dbReference type="Gene3D" id="1.10.10.60">
    <property type="entry name" value="Homeodomain-like"/>
    <property type="match status" value="2"/>
</dbReference>
<comment type="caution">
    <text evidence="5">The sequence shown here is derived from an EMBL/GenBank/DDBJ whole genome shotgun (WGS) entry which is preliminary data.</text>
</comment>
<evidence type="ECO:0000259" key="4">
    <source>
        <dbReference type="PROSITE" id="PS01124"/>
    </source>
</evidence>
<dbReference type="GO" id="GO:0043565">
    <property type="term" value="F:sequence-specific DNA binding"/>
    <property type="evidence" value="ECO:0007669"/>
    <property type="project" value="InterPro"/>
</dbReference>
<dbReference type="SUPFAM" id="SSF46689">
    <property type="entry name" value="Homeodomain-like"/>
    <property type="match status" value="2"/>
</dbReference>
<evidence type="ECO:0000256" key="1">
    <source>
        <dbReference type="ARBA" id="ARBA00023015"/>
    </source>
</evidence>
<evidence type="ECO:0000313" key="6">
    <source>
        <dbReference type="Proteomes" id="UP000019251"/>
    </source>
</evidence>
<evidence type="ECO:0000256" key="3">
    <source>
        <dbReference type="ARBA" id="ARBA00023163"/>
    </source>
</evidence>
<gene>
    <name evidence="5" type="ORF">LMUR_00940</name>
</gene>
<dbReference type="Pfam" id="PF12833">
    <property type="entry name" value="HTH_18"/>
    <property type="match status" value="1"/>
</dbReference>
<dbReference type="PANTHER" id="PTHR43280:SF2">
    <property type="entry name" value="HTH-TYPE TRANSCRIPTIONAL REGULATOR EXSA"/>
    <property type="match status" value="1"/>
</dbReference>
<keyword evidence="1" id="KW-0805">Transcription regulation</keyword>
<name>A0A829R9B1_LISGR</name>
<protein>
    <submittedName>
        <fullName evidence="5">AraC family transcriptional regulator</fullName>
    </submittedName>
</protein>
<proteinExistence type="predicted"/>
<dbReference type="PANTHER" id="PTHR43280">
    <property type="entry name" value="ARAC-FAMILY TRANSCRIPTIONAL REGULATOR"/>
    <property type="match status" value="1"/>
</dbReference>
<dbReference type="GO" id="GO:0003700">
    <property type="term" value="F:DNA-binding transcription factor activity"/>
    <property type="evidence" value="ECO:0007669"/>
    <property type="project" value="InterPro"/>
</dbReference>
<evidence type="ECO:0000256" key="2">
    <source>
        <dbReference type="ARBA" id="ARBA00023125"/>
    </source>
</evidence>
<dbReference type="AlphaFoldDB" id="A0A829R9B1"/>
<reference evidence="5 6" key="1">
    <citation type="submission" date="2012-12" db="EMBL/GenBank/DDBJ databases">
        <title>Novel taxa of Listeriaceae from agricultural environments in the United States.</title>
        <authorList>
            <person name="den Bakker H.C."/>
            <person name="Allred A."/>
            <person name="Warchocki S."/>
            <person name="Wright E.M."/>
            <person name="Burrell A."/>
            <person name="Nightingale K.K."/>
            <person name="Kephart D."/>
            <person name="Wiedmann M."/>
        </authorList>
    </citation>
    <scope>NUCLEOTIDE SEQUENCE [LARGE SCALE GENOMIC DNA]</scope>
    <source>
        <strain evidence="5 6">FSL F6-1183</strain>
    </source>
</reference>
<evidence type="ECO:0000313" key="5">
    <source>
        <dbReference type="EMBL" id="EUJ30402.1"/>
    </source>
</evidence>
<sequence length="373" mass="43521">MKAFLLKLQAIQSLLDFPFVILSEDQCVYQKNITSILEIEQINTLVKNTDISKDILVFHTKKATYLSFLFQSNKISYHFASLFPKAFFDKQQLIAYQQDPASLGNDPEKKKLLDLIHLIYYALVPDNDPTIRTASTEAFPAPKLERERLEEPNFSDSYELEKILINQLKTGDAVSIQRILDKFDRAGDRQVIDLKSVEQKKYILVSMITLITRASISFGVAPNTAYHYSDVFLQEIHLLNKHEQFRPLAEKMNITFQLLIQNKQKRFDSKVVNDCIDYIQQNIYEKITNADLAEYTGYNRSYLSTVFYEKTGQTIRSFIQEMKIEESKYLLQHTDMTLQDITSKLNFSNQSYFSKLFKDQSHMTPKEFRLTLL</sequence>
<dbReference type="EMBL" id="AODG01000003">
    <property type="protein sequence ID" value="EUJ30402.1"/>
    <property type="molecule type" value="Genomic_DNA"/>
</dbReference>
<dbReference type="SMART" id="SM00342">
    <property type="entry name" value="HTH_ARAC"/>
    <property type="match status" value="1"/>
</dbReference>
<dbReference type="InterPro" id="IPR009057">
    <property type="entry name" value="Homeodomain-like_sf"/>
</dbReference>
<dbReference type="InterPro" id="IPR018060">
    <property type="entry name" value="HTH_AraC"/>
</dbReference>